<reference evidence="1 2" key="1">
    <citation type="submission" date="2019-06" db="EMBL/GenBank/DDBJ databases">
        <title>Genomics analysis of Aphanomyces spp. identifies a new class of oomycete effector associated with host adaptation.</title>
        <authorList>
            <person name="Gaulin E."/>
        </authorList>
    </citation>
    <scope>NUCLEOTIDE SEQUENCE [LARGE SCALE GENOMIC DNA]</scope>
    <source>
        <strain evidence="1 2">E</strain>
    </source>
</reference>
<protein>
    <submittedName>
        <fullName evidence="1">Uncharacterized protein</fullName>
    </submittedName>
</protein>
<dbReference type="EMBL" id="VJMI01016739">
    <property type="protein sequence ID" value="KAF0717028.1"/>
    <property type="molecule type" value="Genomic_DNA"/>
</dbReference>
<dbReference type="VEuPathDB" id="FungiDB:H257_16957"/>
<gene>
    <name evidence="1" type="ORF">AaE_010945</name>
</gene>
<dbReference type="Proteomes" id="UP000469452">
    <property type="component" value="Unassembled WGS sequence"/>
</dbReference>
<name>A0A6A4ZMU1_APHAT</name>
<accession>A0A6A4ZMU1</accession>
<evidence type="ECO:0000313" key="2">
    <source>
        <dbReference type="Proteomes" id="UP000469452"/>
    </source>
</evidence>
<proteinExistence type="predicted"/>
<organism evidence="1 2">
    <name type="scientific">Aphanomyces astaci</name>
    <name type="common">Crayfish plague agent</name>
    <dbReference type="NCBI Taxonomy" id="112090"/>
    <lineage>
        <taxon>Eukaryota</taxon>
        <taxon>Sar</taxon>
        <taxon>Stramenopiles</taxon>
        <taxon>Oomycota</taxon>
        <taxon>Saprolegniomycetes</taxon>
        <taxon>Saprolegniales</taxon>
        <taxon>Verrucalvaceae</taxon>
        <taxon>Aphanomyces</taxon>
    </lineage>
</organism>
<feature type="non-terminal residue" evidence="1">
    <location>
        <position position="151"/>
    </location>
</feature>
<dbReference type="AlphaFoldDB" id="A0A6A4ZMU1"/>
<sequence length="151" mass="16844">MCNVDATDWDDGRLVELSAHVNPSFNTFRVRFTDIKCPTVVILVKLPSNPSTYIAVGEPFDVVNSTGVVIWSADPSQICHEMEIPSEANTQQYYYYIRADTSHNQTIIHTNLPLAQQVTTGMYIIGALQFQPHKVYIELGLWVPSTTATGP</sequence>
<comment type="caution">
    <text evidence="1">The sequence shown here is derived from an EMBL/GenBank/DDBJ whole genome shotgun (WGS) entry which is preliminary data.</text>
</comment>
<evidence type="ECO:0000313" key="1">
    <source>
        <dbReference type="EMBL" id="KAF0717028.1"/>
    </source>
</evidence>